<feature type="repeat" description="PPR" evidence="2">
    <location>
        <begin position="48"/>
        <end position="78"/>
    </location>
</feature>
<sequence length="813" mass="89905">MSGLVSGNVLSPTTHIANLLQTLINQKPHRKWGSVAFGRMFRVSLFDDTFLCNRLVECFAKSGDLNNARKVFERVPQKNVYSWNAIISAFCKHGNMDEAHKLFVAMPERNVVSWNTLIGGFVLSGYEERGLSFYKQMNKEGFRSSHFTLATVLSAAGKLGDLEMGRQCHSQLVRVGYDLNLYVENALVCMYAKCGCLGDASQVFDGMATPNEVSCTALMSGLALTHHVDEAFQMFGKMQKNGVRIDAVALSSILGICTRNAKKHDKKYVYDEALELAFDIDQKPTVSPDTCDNSGESLGRQLHCMAVKSGYDLDLLVANCLVDMYAKLGSMDEAESVFKTMLEHNTVSWNIMIAGHGQSGQAEKAMELMCLMQETGFQPDEVTYGSLLGAFVKSNNLDTARMIFDQMANPSLTSWNTIVAGYCQQANDKEALTLFRQMQFSGIRPDRTTIAVILSSCAGLGLLHFGRQVHAASIKAILHLDVFVGSGLVDMYSKCKQINQAKLVFVKMTERDVVGWNSMICGLSLHALHGEAYMVFMQMLEDGTHPTQFSYASVLSSCARLSSLAQGKQVHSRIIKDGFDNDIFVGSSLIDMYAKSGSIEDAYGCFLIMPERNIVSWNEMISGFAQSGHGNEAIKLFEQMLKSDEKPDSITFVSVLSACSHCGMVEEAIQYLHSMEEDYGLVPLADHYACVIDSLGRAGRLKEAEELIEKTEYKSDPVILGVLLGACRVHGNISIGKRVAEQLFEIEPHNPSSFVLLANIYSGLGMYDEASNVRKLMNEQRLIKDHAYSWIEGKGRIHAFMVSDDMAGLVIRN</sequence>
<accession>A0A5K1AI81</accession>
<dbReference type="FunFam" id="1.25.40.10:FF:001093">
    <property type="entry name" value="Pentatricopeptide repeat-containing protein At2g34400"/>
    <property type="match status" value="1"/>
</dbReference>
<dbReference type="AlphaFoldDB" id="A0A5K1AI81"/>
<keyword evidence="1" id="KW-0677">Repeat</keyword>
<name>A0A5K1AI81_9MAGN</name>
<feature type="repeat" description="PPR" evidence="2">
    <location>
        <begin position="314"/>
        <end position="344"/>
    </location>
</feature>
<feature type="repeat" description="PPR" evidence="2">
    <location>
        <begin position="345"/>
        <end position="379"/>
    </location>
</feature>
<dbReference type="InterPro" id="IPR002885">
    <property type="entry name" value="PPR_rpt"/>
</dbReference>
<dbReference type="InterPro" id="IPR046960">
    <property type="entry name" value="PPR_At4g14850-like_plant"/>
</dbReference>
<dbReference type="InterPro" id="IPR046848">
    <property type="entry name" value="E_motif"/>
</dbReference>
<dbReference type="FunFam" id="1.25.40.10:FF:000196">
    <property type="entry name" value="Pentatricopeptide repeat-containing protein At4g14850"/>
    <property type="match status" value="1"/>
</dbReference>
<feature type="repeat" description="PPR" evidence="2">
    <location>
        <begin position="512"/>
        <end position="546"/>
    </location>
</feature>
<dbReference type="FunFam" id="1.25.40.10:FF:000381">
    <property type="entry name" value="Pentatricopeptide repeat-containing protein"/>
    <property type="match status" value="1"/>
</dbReference>
<evidence type="ECO:0000256" key="1">
    <source>
        <dbReference type="ARBA" id="ARBA00022737"/>
    </source>
</evidence>
<dbReference type="GO" id="GO:0003723">
    <property type="term" value="F:RNA binding"/>
    <property type="evidence" value="ECO:0007669"/>
    <property type="project" value="InterPro"/>
</dbReference>
<feature type="repeat" description="PPR" evidence="2">
    <location>
        <begin position="648"/>
        <end position="678"/>
    </location>
</feature>
<dbReference type="FunFam" id="1.25.40.10:FF:000688">
    <property type="entry name" value="Pentatricopeptide repeat-containing protein"/>
    <property type="match status" value="1"/>
</dbReference>
<dbReference type="Gene3D" id="1.25.40.10">
    <property type="entry name" value="Tetratricopeptide repeat domain"/>
    <property type="match status" value="5"/>
</dbReference>
<feature type="repeat" description="PPR" evidence="2">
    <location>
        <begin position="613"/>
        <end position="647"/>
    </location>
</feature>
<evidence type="ECO:0000256" key="2">
    <source>
        <dbReference type="PROSITE-ProRule" id="PRU00708"/>
    </source>
</evidence>
<feature type="repeat" description="PPR" evidence="2">
    <location>
        <begin position="79"/>
        <end position="113"/>
    </location>
</feature>
<dbReference type="Gramene" id="NC2G0264600.1">
    <property type="protein sequence ID" value="NC2G0264600.1:cds"/>
    <property type="gene ID" value="NC2G0264600"/>
</dbReference>
<dbReference type="FunFam" id="1.25.40.10:FF:000442">
    <property type="entry name" value="Pentatricopeptide repeat-containing protein At3g49710"/>
    <property type="match status" value="1"/>
</dbReference>
<proteinExistence type="predicted"/>
<reference evidence="3" key="1">
    <citation type="submission" date="2019-09" db="EMBL/GenBank/DDBJ databases">
        <authorList>
            <person name="Zhang L."/>
        </authorList>
    </citation>
    <scope>NUCLEOTIDE SEQUENCE</scope>
</reference>
<feature type="repeat" description="PPR" evidence="2">
    <location>
        <begin position="380"/>
        <end position="410"/>
    </location>
</feature>
<protein>
    <recommendedName>
        <fullName evidence="4">Pentacotripeptide-repeat region of PRORP domain-containing protein</fullName>
    </recommendedName>
</protein>
<dbReference type="NCBIfam" id="TIGR00756">
    <property type="entry name" value="PPR"/>
    <property type="match status" value="10"/>
</dbReference>
<evidence type="ECO:0008006" key="4">
    <source>
        <dbReference type="Google" id="ProtNLM"/>
    </source>
</evidence>
<gene>
    <name evidence="3" type="ORF">NYM_LOCUS13717</name>
</gene>
<dbReference type="Pfam" id="PF20431">
    <property type="entry name" value="E_motif"/>
    <property type="match status" value="1"/>
</dbReference>
<dbReference type="SUPFAM" id="SSF48452">
    <property type="entry name" value="TPR-like"/>
    <property type="match status" value="1"/>
</dbReference>
<dbReference type="PANTHER" id="PTHR47926:SF343">
    <property type="entry name" value="PENTACOTRIPEPTIDE-REPEAT REGION OF PRORP DOMAIN-CONTAINING PROTEIN"/>
    <property type="match status" value="1"/>
</dbReference>
<organism evidence="3">
    <name type="scientific">Nymphaea colorata</name>
    <name type="common">pocket water lily</name>
    <dbReference type="NCBI Taxonomy" id="210225"/>
    <lineage>
        <taxon>Eukaryota</taxon>
        <taxon>Viridiplantae</taxon>
        <taxon>Streptophyta</taxon>
        <taxon>Embryophyta</taxon>
        <taxon>Tracheophyta</taxon>
        <taxon>Spermatophyta</taxon>
        <taxon>Magnoliopsida</taxon>
        <taxon>Nymphaeales</taxon>
        <taxon>Nymphaeaceae</taxon>
        <taxon>Nymphaea</taxon>
    </lineage>
</organism>
<dbReference type="FunFam" id="1.25.40.10:FF:000782">
    <property type="entry name" value="Pentatricopeptide repeat-containing protein"/>
    <property type="match status" value="1"/>
</dbReference>
<dbReference type="GO" id="GO:0009451">
    <property type="term" value="P:RNA modification"/>
    <property type="evidence" value="ECO:0007669"/>
    <property type="project" value="InterPro"/>
</dbReference>
<dbReference type="EMBL" id="LR721780">
    <property type="protein sequence ID" value="VVW01921.1"/>
    <property type="molecule type" value="Genomic_DNA"/>
</dbReference>
<evidence type="ECO:0000313" key="3">
    <source>
        <dbReference type="EMBL" id="VVW01921.1"/>
    </source>
</evidence>
<feature type="repeat" description="PPR" evidence="2">
    <location>
        <begin position="411"/>
        <end position="445"/>
    </location>
</feature>
<feature type="repeat" description="PPR" evidence="2">
    <location>
        <begin position="211"/>
        <end position="245"/>
    </location>
</feature>
<dbReference type="PANTHER" id="PTHR47926">
    <property type="entry name" value="PENTATRICOPEPTIDE REPEAT-CONTAINING PROTEIN"/>
    <property type="match status" value="1"/>
</dbReference>
<dbReference type="Pfam" id="PF13041">
    <property type="entry name" value="PPR_2"/>
    <property type="match status" value="6"/>
</dbReference>
<dbReference type="PROSITE" id="PS51375">
    <property type="entry name" value="PPR"/>
    <property type="match status" value="10"/>
</dbReference>
<dbReference type="Pfam" id="PF01535">
    <property type="entry name" value="PPR"/>
    <property type="match status" value="3"/>
</dbReference>
<dbReference type="InterPro" id="IPR011990">
    <property type="entry name" value="TPR-like_helical_dom_sf"/>
</dbReference>